<evidence type="ECO:0000313" key="1">
    <source>
        <dbReference type="EMBL" id="SDZ64907.1"/>
    </source>
</evidence>
<dbReference type="AlphaFoldDB" id="A0A1H3URC3"/>
<accession>A0A1H3URC3</accession>
<protein>
    <submittedName>
        <fullName evidence="1">Uncharacterized protein</fullName>
    </submittedName>
</protein>
<dbReference type="Proteomes" id="UP000199632">
    <property type="component" value="Unassembled WGS sequence"/>
</dbReference>
<keyword evidence="2" id="KW-1185">Reference proteome</keyword>
<gene>
    <name evidence="1" type="ORF">SAMN05421684_7870</name>
</gene>
<proteinExistence type="predicted"/>
<reference evidence="2" key="1">
    <citation type="submission" date="2016-10" db="EMBL/GenBank/DDBJ databases">
        <authorList>
            <person name="Varghese N."/>
            <person name="Submissions S."/>
        </authorList>
    </citation>
    <scope>NUCLEOTIDE SEQUENCE [LARGE SCALE GENOMIC DNA]</scope>
    <source>
        <strain evidence="2">DSM 44718</strain>
    </source>
</reference>
<name>A0A1H3URC3_9ACTN</name>
<organism evidence="1 2">
    <name type="scientific">Asanoa ishikariensis</name>
    <dbReference type="NCBI Taxonomy" id="137265"/>
    <lineage>
        <taxon>Bacteria</taxon>
        <taxon>Bacillati</taxon>
        <taxon>Actinomycetota</taxon>
        <taxon>Actinomycetes</taxon>
        <taxon>Micromonosporales</taxon>
        <taxon>Micromonosporaceae</taxon>
        <taxon>Asanoa</taxon>
    </lineage>
</organism>
<evidence type="ECO:0000313" key="2">
    <source>
        <dbReference type="Proteomes" id="UP000199632"/>
    </source>
</evidence>
<sequence length="65" mass="7091">MALDAAQTAVSNPEVFDPIWNGSGSAPEARAVVYRHLNYVKRVFLNLEQIGIKVLAEPQPDGTQP</sequence>
<dbReference type="EMBL" id="FNQB01000005">
    <property type="protein sequence ID" value="SDZ64907.1"/>
    <property type="molecule type" value="Genomic_DNA"/>
</dbReference>